<evidence type="ECO:0000256" key="2">
    <source>
        <dbReference type="ARBA" id="ARBA00022723"/>
    </source>
</evidence>
<dbReference type="RefSeq" id="WP_044617135.1">
    <property type="nucleotide sequence ID" value="NZ_CP007142.1"/>
</dbReference>
<dbReference type="PANTHER" id="PTHR37326:SF1">
    <property type="entry name" value="BLL3975 PROTEIN"/>
    <property type="match status" value="1"/>
</dbReference>
<keyword evidence="2" id="KW-0479">Metal-binding</keyword>
<dbReference type="Gene3D" id="3.40.630.10">
    <property type="entry name" value="Zn peptidases"/>
    <property type="match status" value="1"/>
</dbReference>
<dbReference type="AlphaFoldDB" id="A0A0C5VK34"/>
<dbReference type="Proteomes" id="UP000032266">
    <property type="component" value="Chromosome"/>
</dbReference>
<protein>
    <submittedName>
        <fullName evidence="6">Putative deacylase</fullName>
    </submittedName>
</protein>
<reference evidence="6 7" key="1">
    <citation type="submission" date="2014-01" db="EMBL/GenBank/DDBJ databases">
        <title>Full genme sequencing of cellulolytic bacterium Gynuella sunshinyii YC6258T gen. nov., sp. nov.</title>
        <authorList>
            <person name="Khan H."/>
            <person name="Chung E.J."/>
            <person name="Chung Y.R."/>
        </authorList>
    </citation>
    <scope>NUCLEOTIDE SEQUENCE [LARGE SCALE GENOMIC DNA]</scope>
    <source>
        <strain evidence="6 7">YC6258</strain>
    </source>
</reference>
<organism evidence="6 7">
    <name type="scientific">Gynuella sunshinyii YC6258</name>
    <dbReference type="NCBI Taxonomy" id="1445510"/>
    <lineage>
        <taxon>Bacteria</taxon>
        <taxon>Pseudomonadati</taxon>
        <taxon>Pseudomonadota</taxon>
        <taxon>Gammaproteobacteria</taxon>
        <taxon>Oceanospirillales</taxon>
        <taxon>Saccharospirillaceae</taxon>
        <taxon>Gynuella</taxon>
    </lineage>
</organism>
<dbReference type="KEGG" id="gsn:YC6258_02599"/>
<evidence type="ECO:0000313" key="7">
    <source>
        <dbReference type="Proteomes" id="UP000032266"/>
    </source>
</evidence>
<sequence>MQVIHHTIPNSSIGTYRELIEYQFNTAPSAPVVFIQAGLHADEWPGILTIQHLIPLLEQLEADNKLIANFRILPYANPIGLDQHFYGYTLGRLNRENGQNFNRGFQLNLESLVETVKPQLSNDRNQNKERIRAAILQQVSDLPEVTELQCLHKLILSISLQADYVLDLHCDKKALGHIYCSDHLQETGKQLASCLNFPVVILEDVLEQNAFDGVHIQPWIWLQKQFTEYDIPLACFSTTVELRGKADVNDTLADMDSQNLIQFLINQELIAGNKQSRDIQLHISRLEQIDAVTNASPGFINYTCQLGNTVQKGDKIAEIILIGKDKANQRTPVVAGTSGLLFGIHDLALVRKGEVVAMIAGTETVREAKQISD</sequence>
<comment type="cofactor">
    <cofactor evidence="1">
        <name>Zn(2+)</name>
        <dbReference type="ChEBI" id="CHEBI:29105"/>
    </cofactor>
</comment>
<dbReference type="Pfam" id="PF24827">
    <property type="entry name" value="AstE_AspA_cat"/>
    <property type="match status" value="1"/>
</dbReference>
<keyword evidence="7" id="KW-1185">Reference proteome</keyword>
<dbReference type="PATRIC" id="fig|1445510.3.peg.2553"/>
<dbReference type="STRING" id="1445510.YC6258_02599"/>
<evidence type="ECO:0000256" key="1">
    <source>
        <dbReference type="ARBA" id="ARBA00001947"/>
    </source>
</evidence>
<keyword evidence="4" id="KW-0862">Zinc</keyword>
<dbReference type="OrthoDB" id="527673at2"/>
<dbReference type="InterPro" id="IPR055438">
    <property type="entry name" value="AstE_AspA_cat"/>
</dbReference>
<dbReference type="SUPFAM" id="SSF53187">
    <property type="entry name" value="Zn-dependent exopeptidases"/>
    <property type="match status" value="1"/>
</dbReference>
<evidence type="ECO:0000313" key="6">
    <source>
        <dbReference type="EMBL" id="AJQ94636.1"/>
    </source>
</evidence>
<dbReference type="CDD" id="cd06250">
    <property type="entry name" value="M14_PaAOTO_like"/>
    <property type="match status" value="1"/>
</dbReference>
<accession>A0A0C5VK34</accession>
<evidence type="ECO:0000259" key="5">
    <source>
        <dbReference type="Pfam" id="PF24827"/>
    </source>
</evidence>
<dbReference type="HOGENOM" id="CLU_062226_0_0_6"/>
<feature type="domain" description="Succinylglutamate desuccinylase/Aspartoacylase catalytic" evidence="5">
    <location>
        <begin position="31"/>
        <end position="196"/>
    </location>
</feature>
<dbReference type="GO" id="GO:0016788">
    <property type="term" value="F:hydrolase activity, acting on ester bonds"/>
    <property type="evidence" value="ECO:0007669"/>
    <property type="project" value="InterPro"/>
</dbReference>
<gene>
    <name evidence="6" type="ORF">YC6258_02599</name>
</gene>
<evidence type="ECO:0000256" key="4">
    <source>
        <dbReference type="ARBA" id="ARBA00022833"/>
    </source>
</evidence>
<dbReference type="InterPro" id="IPR053138">
    <property type="entry name" value="N-alpha-Ac-DABA_deacetylase"/>
</dbReference>
<keyword evidence="3" id="KW-0378">Hydrolase</keyword>
<proteinExistence type="predicted"/>
<name>A0A0C5VK34_9GAMM</name>
<dbReference type="EMBL" id="CP007142">
    <property type="protein sequence ID" value="AJQ94636.1"/>
    <property type="molecule type" value="Genomic_DNA"/>
</dbReference>
<dbReference type="GO" id="GO:0046872">
    <property type="term" value="F:metal ion binding"/>
    <property type="evidence" value="ECO:0007669"/>
    <property type="project" value="UniProtKB-KW"/>
</dbReference>
<dbReference type="PANTHER" id="PTHR37326">
    <property type="entry name" value="BLL3975 PROTEIN"/>
    <property type="match status" value="1"/>
</dbReference>
<evidence type="ECO:0000256" key="3">
    <source>
        <dbReference type="ARBA" id="ARBA00022801"/>
    </source>
</evidence>